<dbReference type="InterPro" id="IPR006685">
    <property type="entry name" value="MscS_channel_2nd"/>
</dbReference>
<evidence type="ECO:0000256" key="1">
    <source>
        <dbReference type="ARBA" id="ARBA00004651"/>
    </source>
</evidence>
<accession>A0AAE3IEZ1</accession>
<evidence type="ECO:0000313" key="10">
    <source>
        <dbReference type="EMBL" id="MCU6704966.1"/>
    </source>
</evidence>
<evidence type="ECO:0000256" key="3">
    <source>
        <dbReference type="ARBA" id="ARBA00022475"/>
    </source>
</evidence>
<evidence type="ECO:0000259" key="9">
    <source>
        <dbReference type="Pfam" id="PF21082"/>
    </source>
</evidence>
<feature type="domain" description="Mechanosensitive ion channel MscS" evidence="8">
    <location>
        <begin position="101"/>
        <end position="167"/>
    </location>
</feature>
<dbReference type="InterPro" id="IPR011014">
    <property type="entry name" value="MscS_channel_TM-2"/>
</dbReference>
<organism evidence="10 11">
    <name type="scientific">Hominimerdicola aceti</name>
    <dbReference type="NCBI Taxonomy" id="2981726"/>
    <lineage>
        <taxon>Bacteria</taxon>
        <taxon>Bacillati</taxon>
        <taxon>Bacillota</taxon>
        <taxon>Clostridia</taxon>
        <taxon>Eubacteriales</taxon>
        <taxon>Oscillospiraceae</taxon>
        <taxon>Hominimerdicola</taxon>
    </lineage>
</organism>
<proteinExistence type="inferred from homology"/>
<name>A0AAE3IEZ1_9FIRM</name>
<dbReference type="PANTHER" id="PTHR30221:SF1">
    <property type="entry name" value="SMALL-CONDUCTANCE MECHANOSENSITIVE CHANNEL"/>
    <property type="match status" value="1"/>
</dbReference>
<sequence length="268" mass="29840">MIFLSDKFLNWLEEFTPHLIAAAVIFLLGILLDKLVLKVMHKGLSMRRTDVTIHKFLTSVVHTVLLIIIIVMALSALQVPMSSIVATIGAAGLAIGLALQNSLSNVAGGFIILFSKPFKCGDYVKIGDSEGTVDAISILYTTLKTLENKMIFIPNGVVSQSTITNITADDKRRLELKFSISYNDDHNKAMAILREMLNDEPRVINEPDKPLVAVCEHGASAIILIMRVWIPTDAYWEIRYKFLKEAKERFDANGISIPFDQLDVHISK</sequence>
<gene>
    <name evidence="10" type="ORF">OCV57_03350</name>
</gene>
<dbReference type="Proteomes" id="UP001208131">
    <property type="component" value="Unassembled WGS sequence"/>
</dbReference>
<dbReference type="AlphaFoldDB" id="A0AAE3IEZ1"/>
<comment type="similarity">
    <text evidence="2">Belongs to the MscS (TC 1.A.23) family.</text>
</comment>
<dbReference type="InterPro" id="IPR049278">
    <property type="entry name" value="MS_channel_C"/>
</dbReference>
<dbReference type="SUPFAM" id="SSF82689">
    <property type="entry name" value="Mechanosensitive channel protein MscS (YggB), C-terminal domain"/>
    <property type="match status" value="1"/>
</dbReference>
<comment type="subcellular location">
    <subcellularLocation>
        <location evidence="1">Cell membrane</location>
        <topology evidence="1">Multi-pass membrane protein</topology>
    </subcellularLocation>
</comment>
<evidence type="ECO:0000313" key="11">
    <source>
        <dbReference type="Proteomes" id="UP001208131"/>
    </source>
</evidence>
<evidence type="ECO:0000256" key="7">
    <source>
        <dbReference type="SAM" id="Phobius"/>
    </source>
</evidence>
<dbReference type="SUPFAM" id="SSF82861">
    <property type="entry name" value="Mechanosensitive channel protein MscS (YggB), transmembrane region"/>
    <property type="match status" value="1"/>
</dbReference>
<dbReference type="EMBL" id="JAOQJZ010000002">
    <property type="protein sequence ID" value="MCU6704966.1"/>
    <property type="molecule type" value="Genomic_DNA"/>
</dbReference>
<dbReference type="Gene3D" id="3.30.70.100">
    <property type="match status" value="1"/>
</dbReference>
<dbReference type="InterPro" id="IPR045275">
    <property type="entry name" value="MscS_archaea/bacteria_type"/>
</dbReference>
<evidence type="ECO:0000256" key="2">
    <source>
        <dbReference type="ARBA" id="ARBA00008017"/>
    </source>
</evidence>
<evidence type="ECO:0000256" key="4">
    <source>
        <dbReference type="ARBA" id="ARBA00022692"/>
    </source>
</evidence>
<comment type="caution">
    <text evidence="10">The sequence shown here is derived from an EMBL/GenBank/DDBJ whole genome shotgun (WGS) entry which is preliminary data.</text>
</comment>
<dbReference type="InterPro" id="IPR010920">
    <property type="entry name" value="LSM_dom_sf"/>
</dbReference>
<dbReference type="InterPro" id="IPR008910">
    <property type="entry name" value="MSC_TM_helix"/>
</dbReference>
<dbReference type="InterPro" id="IPR023408">
    <property type="entry name" value="MscS_beta-dom_sf"/>
</dbReference>
<feature type="transmembrane region" description="Helical" evidence="7">
    <location>
        <begin position="56"/>
        <end position="75"/>
    </location>
</feature>
<dbReference type="Pfam" id="PF21082">
    <property type="entry name" value="MS_channel_3rd"/>
    <property type="match status" value="1"/>
</dbReference>
<evidence type="ECO:0000256" key="5">
    <source>
        <dbReference type="ARBA" id="ARBA00022989"/>
    </source>
</evidence>
<keyword evidence="3" id="KW-1003">Cell membrane</keyword>
<keyword evidence="6 7" id="KW-0472">Membrane</keyword>
<protein>
    <submittedName>
        <fullName evidence="10">Mechanosensitive ion channel family protein</fullName>
    </submittedName>
</protein>
<dbReference type="InterPro" id="IPR011066">
    <property type="entry name" value="MscS_channel_C_sf"/>
</dbReference>
<feature type="domain" description="Mechanosensitive ion channel MscS C-terminal" evidence="9">
    <location>
        <begin position="175"/>
        <end position="257"/>
    </location>
</feature>
<keyword evidence="5 7" id="KW-1133">Transmembrane helix</keyword>
<evidence type="ECO:0000259" key="8">
    <source>
        <dbReference type="Pfam" id="PF00924"/>
    </source>
</evidence>
<dbReference type="GO" id="GO:0008381">
    <property type="term" value="F:mechanosensitive monoatomic ion channel activity"/>
    <property type="evidence" value="ECO:0007669"/>
    <property type="project" value="InterPro"/>
</dbReference>
<keyword evidence="11" id="KW-1185">Reference proteome</keyword>
<dbReference type="Pfam" id="PF00924">
    <property type="entry name" value="MS_channel_2nd"/>
    <property type="match status" value="1"/>
</dbReference>
<dbReference type="PANTHER" id="PTHR30221">
    <property type="entry name" value="SMALL-CONDUCTANCE MECHANOSENSITIVE CHANNEL"/>
    <property type="match status" value="1"/>
</dbReference>
<feature type="transmembrane region" description="Helical" evidence="7">
    <location>
        <begin position="15"/>
        <end position="36"/>
    </location>
</feature>
<dbReference type="Gene3D" id="1.10.287.1260">
    <property type="match status" value="1"/>
</dbReference>
<dbReference type="RefSeq" id="WP_117864016.1">
    <property type="nucleotide sequence ID" value="NZ_JAOQJZ010000002.1"/>
</dbReference>
<evidence type="ECO:0000256" key="6">
    <source>
        <dbReference type="ARBA" id="ARBA00023136"/>
    </source>
</evidence>
<reference evidence="10 11" key="1">
    <citation type="journal article" date="2021" name="ISME Commun">
        <title>Automated analysis of genomic sequences facilitates high-throughput and comprehensive description of bacteria.</title>
        <authorList>
            <person name="Hitch T.C.A."/>
        </authorList>
    </citation>
    <scope>NUCLEOTIDE SEQUENCE [LARGE SCALE GENOMIC DNA]</scope>
    <source>
        <strain evidence="10 11">Sanger_31</strain>
    </source>
</reference>
<dbReference type="GO" id="GO:0005886">
    <property type="term" value="C:plasma membrane"/>
    <property type="evidence" value="ECO:0007669"/>
    <property type="project" value="UniProtKB-SubCell"/>
</dbReference>
<keyword evidence="4 7" id="KW-0812">Transmembrane</keyword>
<dbReference type="SUPFAM" id="SSF50182">
    <property type="entry name" value="Sm-like ribonucleoproteins"/>
    <property type="match status" value="1"/>
</dbReference>
<dbReference type="Gene3D" id="2.30.30.60">
    <property type="match status" value="1"/>
</dbReference>
<dbReference type="Pfam" id="PF05552">
    <property type="entry name" value="MS_channel_1st_1"/>
    <property type="match status" value="1"/>
</dbReference>